<proteinExistence type="predicted"/>
<evidence type="ECO:0000313" key="2">
    <source>
        <dbReference type="EMBL" id="KAK0727848.1"/>
    </source>
</evidence>
<gene>
    <name evidence="2" type="ORF">B0T26DRAFT_738390</name>
</gene>
<organism evidence="2 3">
    <name type="scientific">Lasiosphaeria miniovina</name>
    <dbReference type="NCBI Taxonomy" id="1954250"/>
    <lineage>
        <taxon>Eukaryota</taxon>
        <taxon>Fungi</taxon>
        <taxon>Dikarya</taxon>
        <taxon>Ascomycota</taxon>
        <taxon>Pezizomycotina</taxon>
        <taxon>Sordariomycetes</taxon>
        <taxon>Sordariomycetidae</taxon>
        <taxon>Sordariales</taxon>
        <taxon>Lasiosphaeriaceae</taxon>
        <taxon>Lasiosphaeria</taxon>
    </lineage>
</organism>
<evidence type="ECO:0000256" key="1">
    <source>
        <dbReference type="SAM" id="MobiDB-lite"/>
    </source>
</evidence>
<keyword evidence="3" id="KW-1185">Reference proteome</keyword>
<feature type="compositionally biased region" description="Low complexity" evidence="1">
    <location>
        <begin position="52"/>
        <end position="70"/>
    </location>
</feature>
<feature type="region of interest" description="Disordered" evidence="1">
    <location>
        <begin position="52"/>
        <end position="79"/>
    </location>
</feature>
<name>A0AA40EA13_9PEZI</name>
<comment type="caution">
    <text evidence="2">The sequence shown here is derived from an EMBL/GenBank/DDBJ whole genome shotgun (WGS) entry which is preliminary data.</text>
</comment>
<reference evidence="2" key="1">
    <citation type="submission" date="2023-06" db="EMBL/GenBank/DDBJ databases">
        <title>Genome-scale phylogeny and comparative genomics of the fungal order Sordariales.</title>
        <authorList>
            <consortium name="Lawrence Berkeley National Laboratory"/>
            <person name="Hensen N."/>
            <person name="Bonometti L."/>
            <person name="Westerberg I."/>
            <person name="Brannstrom I.O."/>
            <person name="Guillou S."/>
            <person name="Cros-Aarteil S."/>
            <person name="Calhoun S."/>
            <person name="Haridas S."/>
            <person name="Kuo A."/>
            <person name="Mondo S."/>
            <person name="Pangilinan J."/>
            <person name="Riley R."/>
            <person name="LaButti K."/>
            <person name="Andreopoulos B."/>
            <person name="Lipzen A."/>
            <person name="Chen C."/>
            <person name="Yanf M."/>
            <person name="Daum C."/>
            <person name="Ng V."/>
            <person name="Clum A."/>
            <person name="Steindorff A."/>
            <person name="Ohm R."/>
            <person name="Martin F."/>
            <person name="Silar P."/>
            <person name="Natvig D."/>
            <person name="Lalanne C."/>
            <person name="Gautier V."/>
            <person name="Ament-velasquez S.L."/>
            <person name="Kruys A."/>
            <person name="Hutchinson M.I."/>
            <person name="Powell A.J."/>
            <person name="Barry K."/>
            <person name="Miller A.N."/>
            <person name="Grigoriev I.V."/>
            <person name="Debuchy R."/>
            <person name="Gladieux P."/>
            <person name="Thoren M.H."/>
            <person name="Johannesson H."/>
        </authorList>
    </citation>
    <scope>NUCLEOTIDE SEQUENCE</scope>
    <source>
        <strain evidence="2">SMH2392-1A</strain>
    </source>
</reference>
<sequence>MHDNRSHPLLQQVPLTVSPFVNLPTATTLPYTYKNMPNTLPPSASGIVAAADVGGSSSSSSSGVPGADGSARPKYVVSSSGHAAHPDDIIASCRALAAHVAKLQAETEAELRALDERIRARELAEKRRLAPGWLDSDARLLEPERAANNATPVPALAPGPPSSSSLWGRELAAGEDTAMAGVSQQQQHHYHTPGQFAPMPGFGQEGHGPGGASEMAVPDEGEELDRAFGVLTLGQR</sequence>
<dbReference type="EMBL" id="JAUIRO010000002">
    <property type="protein sequence ID" value="KAK0727848.1"/>
    <property type="molecule type" value="Genomic_DNA"/>
</dbReference>
<evidence type="ECO:0000313" key="3">
    <source>
        <dbReference type="Proteomes" id="UP001172101"/>
    </source>
</evidence>
<dbReference type="Proteomes" id="UP001172101">
    <property type="component" value="Unassembled WGS sequence"/>
</dbReference>
<dbReference type="GeneID" id="85326860"/>
<dbReference type="PANTHER" id="PTHR42089">
    <property type="entry name" value="YALI0F09427P"/>
    <property type="match status" value="1"/>
</dbReference>
<accession>A0AA40EA13</accession>
<protein>
    <submittedName>
        <fullName evidence="2">Uncharacterized protein</fullName>
    </submittedName>
</protein>
<feature type="region of interest" description="Disordered" evidence="1">
    <location>
        <begin position="198"/>
        <end position="236"/>
    </location>
</feature>
<dbReference type="RefSeq" id="XP_060300703.1">
    <property type="nucleotide sequence ID" value="XM_060443590.1"/>
</dbReference>
<dbReference type="PANTHER" id="PTHR42089:SF1">
    <property type="entry name" value="YALI0F09427P"/>
    <property type="match status" value="1"/>
</dbReference>
<dbReference type="AlphaFoldDB" id="A0AA40EA13"/>